<dbReference type="PROSITE" id="PS50234">
    <property type="entry name" value="VWFA"/>
    <property type="match status" value="1"/>
</dbReference>
<evidence type="ECO:0000313" key="4">
    <source>
        <dbReference type="Proteomes" id="UP000092666"/>
    </source>
</evidence>
<dbReference type="SMART" id="SM00327">
    <property type="entry name" value="VWA"/>
    <property type="match status" value="1"/>
</dbReference>
<dbReference type="InterPro" id="IPR036465">
    <property type="entry name" value="vWFA_dom_sf"/>
</dbReference>
<name>A0A1B9GWA7_9TREE</name>
<evidence type="ECO:0000256" key="1">
    <source>
        <dbReference type="SAM" id="MobiDB-lite"/>
    </source>
</evidence>
<dbReference type="Proteomes" id="UP000092666">
    <property type="component" value="Unassembled WGS sequence"/>
</dbReference>
<dbReference type="Gene3D" id="3.40.50.410">
    <property type="entry name" value="von Willebrand factor, type A domain"/>
    <property type="match status" value="1"/>
</dbReference>
<protein>
    <recommendedName>
        <fullName evidence="2">VWFA domain-containing protein</fullName>
    </recommendedName>
</protein>
<feature type="compositionally biased region" description="Low complexity" evidence="1">
    <location>
        <begin position="452"/>
        <end position="462"/>
    </location>
</feature>
<feature type="compositionally biased region" description="Polar residues" evidence="1">
    <location>
        <begin position="102"/>
        <end position="125"/>
    </location>
</feature>
<dbReference type="EMBL" id="KI669500">
    <property type="protein sequence ID" value="OCF35185.1"/>
    <property type="molecule type" value="Genomic_DNA"/>
</dbReference>
<feature type="compositionally biased region" description="Pro residues" evidence="1">
    <location>
        <begin position="548"/>
        <end position="564"/>
    </location>
</feature>
<feature type="region of interest" description="Disordered" evidence="1">
    <location>
        <begin position="102"/>
        <end position="166"/>
    </location>
</feature>
<feature type="compositionally biased region" description="Polar residues" evidence="1">
    <location>
        <begin position="292"/>
        <end position="312"/>
    </location>
</feature>
<dbReference type="InterPro" id="IPR002035">
    <property type="entry name" value="VWF_A"/>
</dbReference>
<dbReference type="PANTHER" id="PTHR34706">
    <property type="entry name" value="SLR1338 PROTEIN"/>
    <property type="match status" value="1"/>
</dbReference>
<organism evidence="3 4">
    <name type="scientific">Kwoniella heveanensis BCC8398</name>
    <dbReference type="NCBI Taxonomy" id="1296120"/>
    <lineage>
        <taxon>Eukaryota</taxon>
        <taxon>Fungi</taxon>
        <taxon>Dikarya</taxon>
        <taxon>Basidiomycota</taxon>
        <taxon>Agaricomycotina</taxon>
        <taxon>Tremellomycetes</taxon>
        <taxon>Tremellales</taxon>
        <taxon>Cryptococcaceae</taxon>
        <taxon>Kwoniella</taxon>
    </lineage>
</organism>
<feature type="compositionally biased region" description="Polar residues" evidence="1">
    <location>
        <begin position="416"/>
        <end position="444"/>
    </location>
</feature>
<proteinExistence type="predicted"/>
<dbReference type="AlphaFoldDB" id="A0A1B9GWA7"/>
<reference evidence="3 4" key="1">
    <citation type="submission" date="2013-07" db="EMBL/GenBank/DDBJ databases">
        <title>The Genome Sequence of Cryptococcus heveanensis BCC8398.</title>
        <authorList>
            <consortium name="The Broad Institute Genome Sequencing Platform"/>
            <person name="Cuomo C."/>
            <person name="Litvintseva A."/>
            <person name="Chen Y."/>
            <person name="Heitman J."/>
            <person name="Sun S."/>
            <person name="Springer D."/>
            <person name="Dromer F."/>
            <person name="Young S.K."/>
            <person name="Zeng Q."/>
            <person name="Gargeya S."/>
            <person name="Fitzgerald M."/>
            <person name="Abouelleil A."/>
            <person name="Alvarado L."/>
            <person name="Berlin A.M."/>
            <person name="Chapman S.B."/>
            <person name="Dewar J."/>
            <person name="Goldberg J."/>
            <person name="Griggs A."/>
            <person name="Gujja S."/>
            <person name="Hansen M."/>
            <person name="Howarth C."/>
            <person name="Imamovic A."/>
            <person name="Larimer J."/>
            <person name="McCowan C."/>
            <person name="Murphy C."/>
            <person name="Pearson M."/>
            <person name="Priest M."/>
            <person name="Roberts A."/>
            <person name="Saif S."/>
            <person name="Shea T."/>
            <person name="Sykes S."/>
            <person name="Wortman J."/>
            <person name="Nusbaum C."/>
            <person name="Birren B."/>
        </authorList>
    </citation>
    <scope>NUCLEOTIDE SEQUENCE [LARGE SCALE GENOMIC DNA]</scope>
    <source>
        <strain evidence="3 4">BCC8398</strain>
    </source>
</reference>
<dbReference type="SUPFAM" id="SSF53300">
    <property type="entry name" value="vWA-like"/>
    <property type="match status" value="1"/>
</dbReference>
<feature type="compositionally biased region" description="Low complexity" evidence="1">
    <location>
        <begin position="479"/>
        <end position="494"/>
    </location>
</feature>
<dbReference type="PANTHER" id="PTHR34706:SF1">
    <property type="entry name" value="VWFA DOMAIN-CONTAINING PROTEIN"/>
    <property type="match status" value="1"/>
</dbReference>
<feature type="compositionally biased region" description="Low complexity" evidence="1">
    <location>
        <begin position="216"/>
        <end position="226"/>
    </location>
</feature>
<evidence type="ECO:0000259" key="2">
    <source>
        <dbReference type="PROSITE" id="PS50234"/>
    </source>
</evidence>
<dbReference type="InterPro" id="IPR003903">
    <property type="entry name" value="UIM_dom"/>
</dbReference>
<dbReference type="PROSITE" id="PS50330">
    <property type="entry name" value="UIM"/>
    <property type="match status" value="1"/>
</dbReference>
<feature type="compositionally biased region" description="Polar residues" evidence="1">
    <location>
        <begin position="510"/>
        <end position="547"/>
    </location>
</feature>
<feature type="domain" description="VWFA" evidence="2">
    <location>
        <begin position="577"/>
        <end position="779"/>
    </location>
</feature>
<feature type="region of interest" description="Disordered" evidence="1">
    <location>
        <begin position="356"/>
        <end position="566"/>
    </location>
</feature>
<accession>A0A1B9GWA7</accession>
<reference evidence="4" key="2">
    <citation type="submission" date="2013-12" db="EMBL/GenBank/DDBJ databases">
        <title>Evolution of pathogenesis and genome organization in the Tremellales.</title>
        <authorList>
            <person name="Cuomo C."/>
            <person name="Litvintseva A."/>
            <person name="Heitman J."/>
            <person name="Chen Y."/>
            <person name="Sun S."/>
            <person name="Springer D."/>
            <person name="Dromer F."/>
            <person name="Young S."/>
            <person name="Zeng Q."/>
            <person name="Chapman S."/>
            <person name="Gujja S."/>
            <person name="Saif S."/>
            <person name="Birren B."/>
        </authorList>
    </citation>
    <scope>NUCLEOTIDE SEQUENCE [LARGE SCALE GENOMIC DNA]</scope>
    <source>
        <strain evidence="4">BCC8398</strain>
    </source>
</reference>
<keyword evidence="4" id="KW-1185">Reference proteome</keyword>
<sequence>MYTPQSARQQRLQYGIGPMLTQSNVIYALCNTRYTSDPEYVKAVLRSYVYFKVERHKTKGEISYKLELLERELPQFASSYRAIRQEYGLPASRVLPAARVVSDTSALRRTQTSATPSRPTAANPITRTHTTVGTTSTTTSRPARQQTEDDPPPPPYTSQDPEPEATRTLQERLALEAEATGSIAPDSPRASSTHHRTSSVSRYSPPATAPPHLAASTSSTSNQQTQRPEQPARPPSDPEMARIWEESQIEEAKRASIAVQREQEELEQAMRISLAEAESRGQGDFAAASSEAGPSSHASTQSAQGNEGSSSHAADYNSDMRDLISGMEDMVVPGQWQDASRSLNSASTSNAQLLGNDILDRDDGSSLGQVPLTPQKTGFAMKSKNPFLSPSEREHLEAEQDNQSDDPPLQSGHGGQSTLNGELSHIPQQNEQAGYLNAGSSRTNYAPPPQSPSEQHQQQQQPIRHEQFAPPQGRPPAHLRTTPTQPTSPSSRPLPATPKDQARRADPMSPQLQSPQAGSAQPYHSNMPSSYFQTGPTPRQASVTSINGPPPSLPPRPNSFVPPPGKEDALEMLREFDTVFLVDDSTSMAGERWSQARQALMEVAEIAARYDDNGVDIYFLNSKRVGKELKAAHEVEDLFRGLEPKGATPTGIRLEAILRDYMSRLERSSALSPGGSAAGEEQGIKAMNLIVVTDGAPTDDPESVLIACAKRLDKGEYPLSQVGVQFLQIGDDVEAREALQELDDGLSSAHGVRDIVDTVLYTGEDMSAGLIIKTLLGGINRRLDRRSSA</sequence>
<dbReference type="STRING" id="1296120.A0A1B9GWA7"/>
<gene>
    <name evidence="3" type="ORF">I316_03227</name>
</gene>
<feature type="region of interest" description="Disordered" evidence="1">
    <location>
        <begin position="276"/>
        <end position="317"/>
    </location>
</feature>
<evidence type="ECO:0000313" key="3">
    <source>
        <dbReference type="EMBL" id="OCF35185.1"/>
    </source>
</evidence>
<feature type="compositionally biased region" description="Polar residues" evidence="1">
    <location>
        <begin position="366"/>
        <end position="376"/>
    </location>
</feature>
<feature type="compositionally biased region" description="Low complexity" evidence="1">
    <location>
        <begin position="126"/>
        <end position="139"/>
    </location>
</feature>
<dbReference type="OrthoDB" id="2142040at2759"/>
<feature type="region of interest" description="Disordered" evidence="1">
    <location>
        <begin position="179"/>
        <end position="239"/>
    </location>
</feature>